<dbReference type="Proteomes" id="UP001215598">
    <property type="component" value="Unassembled WGS sequence"/>
</dbReference>
<keyword evidence="3" id="KW-1185">Reference proteome</keyword>
<reference evidence="2" key="1">
    <citation type="submission" date="2023-03" db="EMBL/GenBank/DDBJ databases">
        <title>Massive genome expansion in bonnet fungi (Mycena s.s.) driven by repeated elements and novel gene families across ecological guilds.</title>
        <authorList>
            <consortium name="Lawrence Berkeley National Laboratory"/>
            <person name="Harder C.B."/>
            <person name="Miyauchi S."/>
            <person name="Viragh M."/>
            <person name="Kuo A."/>
            <person name="Thoen E."/>
            <person name="Andreopoulos B."/>
            <person name="Lu D."/>
            <person name="Skrede I."/>
            <person name="Drula E."/>
            <person name="Henrissat B."/>
            <person name="Morin E."/>
            <person name="Kohler A."/>
            <person name="Barry K."/>
            <person name="LaButti K."/>
            <person name="Morin E."/>
            <person name="Salamov A."/>
            <person name="Lipzen A."/>
            <person name="Mereny Z."/>
            <person name="Hegedus B."/>
            <person name="Baldrian P."/>
            <person name="Stursova M."/>
            <person name="Weitz H."/>
            <person name="Taylor A."/>
            <person name="Grigoriev I.V."/>
            <person name="Nagy L.G."/>
            <person name="Martin F."/>
            <person name="Kauserud H."/>
        </authorList>
    </citation>
    <scope>NUCLEOTIDE SEQUENCE</scope>
    <source>
        <strain evidence="2">CBHHK182m</strain>
    </source>
</reference>
<protein>
    <submittedName>
        <fullName evidence="2">Uncharacterized protein</fullName>
    </submittedName>
</protein>
<feature type="compositionally biased region" description="Polar residues" evidence="1">
    <location>
        <begin position="306"/>
        <end position="315"/>
    </location>
</feature>
<accession>A0AAD7JI48</accession>
<organism evidence="2 3">
    <name type="scientific">Mycena metata</name>
    <dbReference type="NCBI Taxonomy" id="1033252"/>
    <lineage>
        <taxon>Eukaryota</taxon>
        <taxon>Fungi</taxon>
        <taxon>Dikarya</taxon>
        <taxon>Basidiomycota</taxon>
        <taxon>Agaricomycotina</taxon>
        <taxon>Agaricomycetes</taxon>
        <taxon>Agaricomycetidae</taxon>
        <taxon>Agaricales</taxon>
        <taxon>Marasmiineae</taxon>
        <taxon>Mycenaceae</taxon>
        <taxon>Mycena</taxon>
    </lineage>
</organism>
<evidence type="ECO:0000256" key="1">
    <source>
        <dbReference type="SAM" id="MobiDB-lite"/>
    </source>
</evidence>
<comment type="caution">
    <text evidence="2">The sequence shown here is derived from an EMBL/GenBank/DDBJ whole genome shotgun (WGS) entry which is preliminary data.</text>
</comment>
<evidence type="ECO:0000313" key="2">
    <source>
        <dbReference type="EMBL" id="KAJ7765316.1"/>
    </source>
</evidence>
<dbReference type="AlphaFoldDB" id="A0AAD7JI48"/>
<gene>
    <name evidence="2" type="ORF">B0H16DRAFT_1796707</name>
</gene>
<proteinExistence type="predicted"/>
<dbReference type="EMBL" id="JARKIB010000026">
    <property type="protein sequence ID" value="KAJ7765316.1"/>
    <property type="molecule type" value="Genomic_DNA"/>
</dbReference>
<feature type="region of interest" description="Disordered" evidence="1">
    <location>
        <begin position="101"/>
        <end position="152"/>
    </location>
</feature>
<feature type="compositionally biased region" description="Basic and acidic residues" evidence="1">
    <location>
        <begin position="263"/>
        <end position="273"/>
    </location>
</feature>
<name>A0AAD7JI48_9AGAR</name>
<sequence length="398" mass="43433">MSNYLDIELDPSLFPGFSADMLETMGHGDDTEYVYDPANPAFSPTSPTFGGGGYGDLSYPPPSQSLQFARSWLVEAEEFPASIPLPPRSLALGNAINLPHGPIPSRQADATRDEALVNSDKPKGNTGKGTGKGAGKGDENQPTNTTAVKTGRRKFTGRELLNVARAVVVLQPFLAPTKGVGEAWKGVNTYLREHSFRLDVKYTTLQAKAKALVAFKKNPACEDAKTVTPLIEGDIAVLIASALEAMETQYDAAKDKTDDAKLKLKEKSDEDRTAGNAIRDASMRARKCRLRSPSPAREDETPCKGRSSTALSATPSIELVDSDEGEGSHKRAKRRKTERRSDPSPSASANILKIMEKDMEQRQRYQRETAAAMNTYMNRAAEGQERLMGLLERLIEKE</sequence>
<feature type="compositionally biased region" description="Basic and acidic residues" evidence="1">
    <location>
        <begin position="109"/>
        <end position="123"/>
    </location>
</feature>
<feature type="region of interest" description="Disordered" evidence="1">
    <location>
        <begin position="263"/>
        <end position="348"/>
    </location>
</feature>
<evidence type="ECO:0000313" key="3">
    <source>
        <dbReference type="Proteomes" id="UP001215598"/>
    </source>
</evidence>